<organism evidence="3 4">
    <name type="scientific">Caballeronia catudaia</name>
    <dbReference type="NCBI Taxonomy" id="1777136"/>
    <lineage>
        <taxon>Bacteria</taxon>
        <taxon>Pseudomonadati</taxon>
        <taxon>Pseudomonadota</taxon>
        <taxon>Betaproteobacteria</taxon>
        <taxon>Burkholderiales</taxon>
        <taxon>Burkholderiaceae</taxon>
        <taxon>Caballeronia</taxon>
    </lineage>
</organism>
<evidence type="ECO:0000313" key="3">
    <source>
        <dbReference type="EMBL" id="SAK90444.1"/>
    </source>
</evidence>
<feature type="signal peptide" evidence="2">
    <location>
        <begin position="1"/>
        <end position="24"/>
    </location>
</feature>
<proteinExistence type="inferred from homology"/>
<comment type="similarity">
    <text evidence="1">Belongs to the UPF0065 (bug) family.</text>
</comment>
<evidence type="ECO:0000313" key="4">
    <source>
        <dbReference type="Proteomes" id="UP000054870"/>
    </source>
</evidence>
<feature type="chain" id="PRO_5007623770" evidence="2">
    <location>
        <begin position="25"/>
        <end position="324"/>
    </location>
</feature>
<dbReference type="PIRSF" id="PIRSF017082">
    <property type="entry name" value="YflP"/>
    <property type="match status" value="1"/>
</dbReference>
<dbReference type="EMBL" id="FCOF02000053">
    <property type="protein sequence ID" value="SAK90444.1"/>
    <property type="molecule type" value="Genomic_DNA"/>
</dbReference>
<sequence>MPKLLVNLAHVFCISLISTSQVHAEDSFPSHPVRIIVNTGPGGLLDVTTRLIAQQMSLSLKQSVIVENRAGGDGLVGINVVKEVRPDGYTLLASAGTMVYQQSVRQDPGYNLLSDFTGIGFMGRSPLLLEVSTGEPEKTLSDFISRAKANPGKLSYASAGIGTGTHLGAALYLQKAGLQLLHIPYKGNGPAMPDVMSGRVNMIFEAYGSSKGYLDGGKLRALGVTSNSRLTALPNVPTLAEQGAPGYSFYTWMGLVAPAGTPKDAVERLSQALRDSINNNSLRERLASPGIETSPMTPPEFNKYLRNEVSEVNRVVTNLGIQKQ</sequence>
<dbReference type="RefSeq" id="WP_061127961.1">
    <property type="nucleotide sequence ID" value="NZ_FCOF02000053.1"/>
</dbReference>
<keyword evidence="3" id="KW-0675">Receptor</keyword>
<dbReference type="InterPro" id="IPR042100">
    <property type="entry name" value="Bug_dom1"/>
</dbReference>
<dbReference type="AlphaFoldDB" id="A0A158D6Z0"/>
<dbReference type="Proteomes" id="UP000054870">
    <property type="component" value="Unassembled WGS sequence"/>
</dbReference>
<dbReference type="PANTHER" id="PTHR42928">
    <property type="entry name" value="TRICARBOXYLATE-BINDING PROTEIN"/>
    <property type="match status" value="1"/>
</dbReference>
<dbReference type="PANTHER" id="PTHR42928:SF5">
    <property type="entry name" value="BLR1237 PROTEIN"/>
    <property type="match status" value="1"/>
</dbReference>
<evidence type="ECO:0000256" key="2">
    <source>
        <dbReference type="SAM" id="SignalP"/>
    </source>
</evidence>
<dbReference type="CDD" id="cd13578">
    <property type="entry name" value="PBP2_Bug27"/>
    <property type="match status" value="1"/>
</dbReference>
<reference evidence="3" key="1">
    <citation type="submission" date="2016-01" db="EMBL/GenBank/DDBJ databases">
        <authorList>
            <person name="Peeters C."/>
        </authorList>
    </citation>
    <scope>NUCLEOTIDE SEQUENCE [LARGE SCALE GENOMIC DNA]</scope>
    <source>
        <strain evidence="3">LMG 29318</strain>
    </source>
</reference>
<comment type="caution">
    <text evidence="3">The sequence shown here is derived from an EMBL/GenBank/DDBJ whole genome shotgun (WGS) entry which is preliminary data.</text>
</comment>
<dbReference type="Pfam" id="PF03401">
    <property type="entry name" value="TctC"/>
    <property type="match status" value="1"/>
</dbReference>
<dbReference type="Gene3D" id="3.40.190.10">
    <property type="entry name" value="Periplasmic binding protein-like II"/>
    <property type="match status" value="1"/>
</dbReference>
<keyword evidence="4" id="KW-1185">Reference proteome</keyword>
<gene>
    <name evidence="3" type="ORF">AWB75_06314</name>
</gene>
<dbReference type="OrthoDB" id="8678477at2"/>
<evidence type="ECO:0000256" key="1">
    <source>
        <dbReference type="ARBA" id="ARBA00006987"/>
    </source>
</evidence>
<dbReference type="Gene3D" id="3.40.190.150">
    <property type="entry name" value="Bordetella uptake gene, domain 1"/>
    <property type="match status" value="1"/>
</dbReference>
<dbReference type="InterPro" id="IPR005064">
    <property type="entry name" value="BUG"/>
</dbReference>
<name>A0A158D6Z0_9BURK</name>
<protein>
    <submittedName>
        <fullName evidence="3">Tripartite tricarboxylate transporter family receptor</fullName>
    </submittedName>
</protein>
<dbReference type="SUPFAM" id="SSF53850">
    <property type="entry name" value="Periplasmic binding protein-like II"/>
    <property type="match status" value="1"/>
</dbReference>
<keyword evidence="2" id="KW-0732">Signal</keyword>
<accession>A0A158D6Z0</accession>